<dbReference type="InterPro" id="IPR014137">
    <property type="entry name" value="Nickel_NikE"/>
</dbReference>
<feature type="domain" description="ABC transporter" evidence="6">
    <location>
        <begin position="4"/>
        <end position="253"/>
    </location>
</feature>
<evidence type="ECO:0000313" key="8">
    <source>
        <dbReference type="Proteomes" id="UP000013911"/>
    </source>
</evidence>
<dbReference type="HOGENOM" id="CLU_000604_1_23_9"/>
<evidence type="ECO:0000256" key="1">
    <source>
        <dbReference type="ARBA" id="ARBA00022448"/>
    </source>
</evidence>
<keyword evidence="1" id="KW-0813">Transport</keyword>
<dbReference type="SUPFAM" id="SSF52540">
    <property type="entry name" value="P-loop containing nucleoside triphosphate hydrolases"/>
    <property type="match status" value="1"/>
</dbReference>
<dbReference type="GO" id="GO:0005524">
    <property type="term" value="F:ATP binding"/>
    <property type="evidence" value="ECO:0007669"/>
    <property type="project" value="UniProtKB-KW"/>
</dbReference>
<dbReference type="InterPro" id="IPR027417">
    <property type="entry name" value="P-loop_NTPase"/>
</dbReference>
<evidence type="ECO:0000256" key="2">
    <source>
        <dbReference type="ARBA" id="ARBA00022596"/>
    </source>
</evidence>
<organism evidence="7 8">
    <name type="scientific">Lysinibacillus sphaericus OT4b.31</name>
    <dbReference type="NCBI Taxonomy" id="1285586"/>
    <lineage>
        <taxon>Bacteria</taxon>
        <taxon>Bacillati</taxon>
        <taxon>Bacillota</taxon>
        <taxon>Bacilli</taxon>
        <taxon>Bacillales</taxon>
        <taxon>Bacillaceae</taxon>
        <taxon>Lysinibacillus</taxon>
    </lineage>
</organism>
<evidence type="ECO:0000256" key="3">
    <source>
        <dbReference type="ARBA" id="ARBA00022741"/>
    </source>
</evidence>
<protein>
    <submittedName>
        <fullName evidence="7">Nickel import ATP-binding protein</fullName>
    </submittedName>
</protein>
<dbReference type="InterPro" id="IPR003593">
    <property type="entry name" value="AAA+_ATPase"/>
</dbReference>
<dbReference type="NCBIfam" id="TIGR02769">
    <property type="entry name" value="nickel_nikE"/>
    <property type="match status" value="1"/>
</dbReference>
<dbReference type="OrthoDB" id="9802264at2"/>
<dbReference type="RefSeq" id="WP_010859172.1">
    <property type="nucleotide sequence ID" value="NZ_KB933398.1"/>
</dbReference>
<dbReference type="PANTHER" id="PTHR43776:SF8">
    <property type="entry name" value="ABC TRANSPORTER, ATP-BINDING PROTEIN"/>
    <property type="match status" value="1"/>
</dbReference>
<dbReference type="Pfam" id="PF00005">
    <property type="entry name" value="ABC_tran"/>
    <property type="match status" value="1"/>
</dbReference>
<dbReference type="InterPro" id="IPR050319">
    <property type="entry name" value="ABC_transp_ATP-bind"/>
</dbReference>
<accession>R7ZF27</accession>
<keyword evidence="5" id="KW-0406">Ion transport</keyword>
<dbReference type="PATRIC" id="fig|1285586.5.peg.2254"/>
<dbReference type="PROSITE" id="PS50893">
    <property type="entry name" value="ABC_TRANSPORTER_2"/>
    <property type="match status" value="1"/>
</dbReference>
<evidence type="ECO:0000256" key="5">
    <source>
        <dbReference type="ARBA" id="ARBA00023112"/>
    </source>
</evidence>
<dbReference type="SMART" id="SM00382">
    <property type="entry name" value="AAA"/>
    <property type="match status" value="1"/>
</dbReference>
<dbReference type="InterPro" id="IPR017871">
    <property type="entry name" value="ABC_transporter-like_CS"/>
</dbReference>
<dbReference type="CDD" id="cd03257">
    <property type="entry name" value="ABC_NikE_OppD_transporters"/>
    <property type="match status" value="1"/>
</dbReference>
<comment type="caution">
    <text evidence="7">The sequence shown here is derived from an EMBL/GenBank/DDBJ whole genome shotgun (WGS) entry which is preliminary data.</text>
</comment>
<dbReference type="GO" id="GO:0016887">
    <property type="term" value="F:ATP hydrolysis activity"/>
    <property type="evidence" value="ECO:0007669"/>
    <property type="project" value="InterPro"/>
</dbReference>
<gene>
    <name evidence="7" type="ORF">H131_11123</name>
</gene>
<dbReference type="PROSITE" id="PS00211">
    <property type="entry name" value="ABC_TRANSPORTER_1"/>
    <property type="match status" value="1"/>
</dbReference>
<dbReference type="GO" id="GO:0016151">
    <property type="term" value="F:nickel cation binding"/>
    <property type="evidence" value="ECO:0007669"/>
    <property type="project" value="InterPro"/>
</dbReference>
<evidence type="ECO:0000259" key="6">
    <source>
        <dbReference type="PROSITE" id="PS50893"/>
    </source>
</evidence>
<keyword evidence="4 7" id="KW-0067">ATP-binding</keyword>
<reference evidence="7 8" key="1">
    <citation type="submission" date="2013-04" db="EMBL/GenBank/DDBJ databases">
        <title>Draft genome of the heavy metal tolerant bacterium Lysinibacillus sphaericus strain OT4b.31.</title>
        <authorList>
            <person name="Pena-Montenegro T.D."/>
            <person name="Dussan J."/>
        </authorList>
    </citation>
    <scope>NUCLEOTIDE SEQUENCE [LARGE SCALE GENOMIC DNA]</scope>
    <source>
        <strain evidence="7 8">OT4b.31</strain>
    </source>
</reference>
<sequence length="263" mass="29929">MTLLEVTNVVKHYPSGQSLLRKKQLVPVLQDITFSLHEGECLGLVGQSGCGKSTLSRILLGLEKPTKGIVRFNGVNLYQANAKEKKGIRRELQAVFQNSFNSFNPKQTIAEIIEEPLLNFEQFSRLERQQKVVELLNWVELEKNVANKFPWQLSGGQQQRVNIARAIAVHPKLIVLDEAISSLDMILQKHILQLLQTLQQQLNLSYIFISHDLNATRFIADRILVMQQGQVVDEMKKDASFQHPAALELYNAILPMHPRDCKK</sequence>
<proteinExistence type="predicted"/>
<keyword evidence="3" id="KW-0547">Nucleotide-binding</keyword>
<dbReference type="PANTHER" id="PTHR43776">
    <property type="entry name" value="TRANSPORT ATP-BINDING PROTEIN"/>
    <property type="match status" value="1"/>
</dbReference>
<evidence type="ECO:0000313" key="7">
    <source>
        <dbReference type="EMBL" id="EON72688.1"/>
    </source>
</evidence>
<dbReference type="EMBL" id="AQPX01000017">
    <property type="protein sequence ID" value="EON72688.1"/>
    <property type="molecule type" value="Genomic_DNA"/>
</dbReference>
<keyword evidence="2" id="KW-0533">Nickel</keyword>
<dbReference type="Proteomes" id="UP000013911">
    <property type="component" value="Unassembled WGS sequence"/>
</dbReference>
<dbReference type="GO" id="GO:0005886">
    <property type="term" value="C:plasma membrane"/>
    <property type="evidence" value="ECO:0007669"/>
    <property type="project" value="InterPro"/>
</dbReference>
<evidence type="ECO:0000256" key="4">
    <source>
        <dbReference type="ARBA" id="ARBA00022840"/>
    </source>
</evidence>
<dbReference type="eggNOG" id="COG4608">
    <property type="taxonomic scope" value="Bacteria"/>
</dbReference>
<name>R7ZF27_LYSSH</name>
<dbReference type="InterPro" id="IPR003439">
    <property type="entry name" value="ABC_transporter-like_ATP-bd"/>
</dbReference>
<keyword evidence="5" id="KW-0921">Nickel transport</keyword>
<dbReference type="GO" id="GO:0015413">
    <property type="term" value="F:ABC-type nickel transporter activity"/>
    <property type="evidence" value="ECO:0007669"/>
    <property type="project" value="InterPro"/>
</dbReference>
<dbReference type="Gene3D" id="3.40.50.300">
    <property type="entry name" value="P-loop containing nucleotide triphosphate hydrolases"/>
    <property type="match status" value="1"/>
</dbReference>
<dbReference type="AlphaFoldDB" id="R7ZF27"/>